<keyword evidence="1" id="KW-0732">Signal</keyword>
<dbReference type="Proteomes" id="UP000049828">
    <property type="component" value="Unassembled WGS sequence"/>
</dbReference>
<reference evidence="7 8" key="3">
    <citation type="submission" date="2018-08" db="EMBL/GenBank/DDBJ databases">
        <title>A genome reference for cultivated species of the human gut microbiota.</title>
        <authorList>
            <person name="Zou Y."/>
            <person name="Xue W."/>
            <person name="Luo G."/>
        </authorList>
    </citation>
    <scope>NUCLEOTIDE SEQUENCE [LARGE SCALE GENOMIC DNA]</scope>
    <source>
        <strain evidence="5 8">AM23-23AC</strain>
        <strain evidence="4 9">AM27-11</strain>
        <strain evidence="3 7">AM42-1AC</strain>
    </source>
</reference>
<gene>
    <name evidence="5" type="ORF">DW654_04335</name>
    <name evidence="4" type="ORF">DW707_14425</name>
    <name evidence="3" type="ORF">DW914_01955</name>
    <name evidence="2" type="ORF">RIL183_29591</name>
</gene>
<dbReference type="PROSITE" id="PS51257">
    <property type="entry name" value="PROKAR_LIPOPROTEIN"/>
    <property type="match status" value="1"/>
</dbReference>
<dbReference type="Proteomes" id="UP000283701">
    <property type="component" value="Unassembled WGS sequence"/>
</dbReference>
<evidence type="ECO:0000313" key="3">
    <source>
        <dbReference type="EMBL" id="RHA91964.1"/>
    </source>
</evidence>
<dbReference type="Proteomes" id="UP000283492">
    <property type="component" value="Unassembled WGS sequence"/>
</dbReference>
<reference evidence="6" key="1">
    <citation type="submission" date="2015-05" db="EMBL/GenBank/DDBJ databases">
        <authorList>
            <consortium name="Pathogen Informatics"/>
        </authorList>
    </citation>
    <scope>NUCLEOTIDE SEQUENCE [LARGE SCALE GENOMIC DNA]</scope>
    <source>
        <strain evidence="6">L1-83</strain>
    </source>
</reference>
<organism evidence="2 6">
    <name type="scientific">Roseburia inulinivorans</name>
    <dbReference type="NCBI Taxonomy" id="360807"/>
    <lineage>
        <taxon>Bacteria</taxon>
        <taxon>Bacillati</taxon>
        <taxon>Bacillota</taxon>
        <taxon>Clostridia</taxon>
        <taxon>Lachnospirales</taxon>
        <taxon>Lachnospiraceae</taxon>
        <taxon>Roseburia</taxon>
    </lineage>
</organism>
<accession>A0A0M6WX14</accession>
<proteinExistence type="predicted"/>
<feature type="chain" id="PRO_5042329721" evidence="1">
    <location>
        <begin position="20"/>
        <end position="259"/>
    </location>
</feature>
<evidence type="ECO:0000313" key="8">
    <source>
        <dbReference type="Proteomes" id="UP000283701"/>
    </source>
</evidence>
<sequence length="259" mass="27800">MKRLGCIGLTIMICAGMLAGCGSSLEADTNTVYVSKHGKVVSMDVEQLDQSYYDETELKEFVDSAVDEYNTENGKNSVKVDDLTVEDGTAKLRMDYETVDDYTAFNGVELYEGKIVQALAAGYDFDTDFAGVDKDGSVTGVTRGDILAQEDLKVVIIKANTDVKIDGKILYVSCDNVTVTGKDSVSIKEGTGIEKTWITEAEEVPSTEAVLETESTEDAGDVIEGEVIIGTEEASGNDVVTNLSGGSSGTDVYTYIIYK</sequence>
<evidence type="ECO:0000313" key="4">
    <source>
        <dbReference type="EMBL" id="RHE93974.1"/>
    </source>
</evidence>
<dbReference type="Proteomes" id="UP000286271">
    <property type="component" value="Unassembled WGS sequence"/>
</dbReference>
<evidence type="ECO:0000313" key="5">
    <source>
        <dbReference type="EMBL" id="RHF86165.1"/>
    </source>
</evidence>
<name>A0A0M6WX14_9FIRM</name>
<dbReference type="OrthoDB" id="1956182at2"/>
<dbReference type="EMBL" id="QSKW01000028">
    <property type="protein sequence ID" value="RHE93974.1"/>
    <property type="molecule type" value="Genomic_DNA"/>
</dbReference>
<protein>
    <submittedName>
        <fullName evidence="2">Uncharacterized protein</fullName>
    </submittedName>
</protein>
<evidence type="ECO:0000313" key="6">
    <source>
        <dbReference type="Proteomes" id="UP000049828"/>
    </source>
</evidence>
<dbReference type="RefSeq" id="WP_007887528.1">
    <property type="nucleotide sequence ID" value="NZ_CABJFX010000001.1"/>
</dbReference>
<reference evidence="2" key="2">
    <citation type="submission" date="2015-05" db="EMBL/GenBank/DDBJ databases">
        <authorList>
            <person name="Wang D.B."/>
            <person name="Wang M."/>
        </authorList>
    </citation>
    <scope>NUCLEOTIDE SEQUENCE [LARGE SCALE GENOMIC DNA]</scope>
    <source>
        <strain evidence="2">L1-83</strain>
    </source>
</reference>
<dbReference type="GeneID" id="75163782"/>
<feature type="signal peptide" evidence="1">
    <location>
        <begin position="1"/>
        <end position="19"/>
    </location>
</feature>
<dbReference type="STRING" id="360807.ERS852392_00380"/>
<evidence type="ECO:0000256" key="1">
    <source>
        <dbReference type="SAM" id="SignalP"/>
    </source>
</evidence>
<dbReference type="AlphaFoldDB" id="A0A0M6WX14"/>
<dbReference type="EMBL" id="CVRS01000094">
    <property type="protein sequence ID" value="CRL41764.1"/>
    <property type="molecule type" value="Genomic_DNA"/>
</dbReference>
<dbReference type="EMBL" id="QSFX01000001">
    <property type="protein sequence ID" value="RHA91964.1"/>
    <property type="molecule type" value="Genomic_DNA"/>
</dbReference>
<dbReference type="EMBL" id="QRHP01000003">
    <property type="protein sequence ID" value="RHF86165.1"/>
    <property type="molecule type" value="Genomic_DNA"/>
</dbReference>
<evidence type="ECO:0000313" key="2">
    <source>
        <dbReference type="EMBL" id="CRL41764.1"/>
    </source>
</evidence>
<keyword evidence="6" id="KW-1185">Reference proteome</keyword>
<evidence type="ECO:0000313" key="9">
    <source>
        <dbReference type="Proteomes" id="UP000286271"/>
    </source>
</evidence>
<evidence type="ECO:0000313" key="7">
    <source>
        <dbReference type="Proteomes" id="UP000283492"/>
    </source>
</evidence>